<sequence>MVTATEDVLSRIHETHILLNSNMLDAQDAAKEAKAVSQEVLVGLGSLEKETEENISKVKSELRDQLQNLENDLNKEMNVLTNKSLQKMTKDNAELKDTTKSSSEEIQKSIQRFQQHQDQQYQTFQKALALQALEQKELILEVQKNLFAQIDVSFANQEKLSGKISDLKKTLKELNEAHLKKAYEENQSLKKFQKKWYITTFIAILISYFL</sequence>
<proteinExistence type="predicted"/>
<dbReference type="RefSeq" id="WP_213148054.1">
    <property type="nucleotide sequence ID" value="NZ_JAGYPE020000028.1"/>
</dbReference>
<comment type="caution">
    <text evidence="2">The sequence shown here is derived from an EMBL/GenBank/DDBJ whole genome shotgun (WGS) entry which is preliminary data.</text>
</comment>
<protein>
    <submittedName>
        <fullName evidence="2">Uncharacterized protein</fullName>
    </submittedName>
</protein>
<gene>
    <name evidence="3" type="ORF">KHB02_015870</name>
    <name evidence="2" type="ORF">KHB02_43610</name>
</gene>
<evidence type="ECO:0000313" key="3">
    <source>
        <dbReference type="EMBL" id="MCH6267000.1"/>
    </source>
</evidence>
<name>A0A942YE60_9BACI</name>
<dbReference type="EMBL" id="JAGYPE010000010">
    <property type="protein sequence ID" value="MBS4188271.1"/>
    <property type="molecule type" value="Genomic_DNA"/>
</dbReference>
<organism evidence="2">
    <name type="scientific">Neobacillus citreus</name>
    <dbReference type="NCBI Taxonomy" id="2833578"/>
    <lineage>
        <taxon>Bacteria</taxon>
        <taxon>Bacillati</taxon>
        <taxon>Bacillota</taxon>
        <taxon>Bacilli</taxon>
        <taxon>Bacillales</taxon>
        <taxon>Bacillaceae</taxon>
        <taxon>Neobacillus</taxon>
    </lineage>
</organism>
<feature type="coiled-coil region" evidence="1">
    <location>
        <begin position="48"/>
        <end position="86"/>
    </location>
</feature>
<accession>A0A942YE60</accession>
<dbReference type="AlphaFoldDB" id="A0A942YE60"/>
<keyword evidence="1" id="KW-0175">Coiled coil</keyword>
<reference evidence="2" key="1">
    <citation type="submission" date="2021-05" db="EMBL/GenBank/DDBJ databases">
        <title>Novel Bacillus species.</title>
        <authorList>
            <person name="Liu G."/>
        </authorList>
    </citation>
    <scope>NUCLEOTIDE SEQUENCE</scope>
    <source>
        <strain evidence="2 4">FJAT-50051</strain>
    </source>
</reference>
<dbReference type="Proteomes" id="UP000677265">
    <property type="component" value="Unassembled WGS sequence"/>
</dbReference>
<evidence type="ECO:0000313" key="4">
    <source>
        <dbReference type="Proteomes" id="UP000677265"/>
    </source>
</evidence>
<evidence type="ECO:0000313" key="2">
    <source>
        <dbReference type="EMBL" id="MBS4188271.1"/>
    </source>
</evidence>
<keyword evidence="4" id="KW-1185">Reference proteome</keyword>
<evidence type="ECO:0000256" key="1">
    <source>
        <dbReference type="SAM" id="Coils"/>
    </source>
</evidence>
<dbReference type="EMBL" id="JAGYPE020000028">
    <property type="protein sequence ID" value="MCH6267000.1"/>
    <property type="molecule type" value="Genomic_DNA"/>
</dbReference>